<feature type="domain" description="Zn(2)-C6 fungal-type" evidence="4">
    <location>
        <begin position="38"/>
        <end position="68"/>
    </location>
</feature>
<sequence length="626" mass="70709">MSKRSYDQASHDRRDKVAIPRRSVPATDRKEKQRVLHACEPCRQRKTKCDGSRPICGHCQRLLIGCIYQDGKRELQKRKMKDMETKVAAYESLFHKFQSRLEPDELASFQEALGVVGYAQSLSELSLKLTRVKVTPGTESSSSSTVRHVTPRDDESFKSEESEPESEGSTDEVLPEDINSLYINRPTGFMGRGSEVSWIRLLRGELGLDPNFPQPMYDIKHLGGNMGGLGSENRDISGATYHLDDVDIGLSGSNGNIDAYALPPKDLADELVYGYFETVHPIVPLISKMSFMNDYESLYHIGDPYKVDRQILTTINLVLAIGHRFYETMGRLLDCNHLTFFMRARILGALDGGALFGIPTLQDVEQLGLAGFYLLASKHTNRSWNVVGLAIRIGHGLGLHIRNKDPNLSPEVKELRVRVWYSLVYLEVTLCLVTGRPSGIHAQDSTGPVPQSSDLCGVHHFGDRDPDIYYAALLKLARITAYVQSELYTNRTARIKKDNSQSKRQKLMKNLDHQLRAWKEKLPDILDFSKESEDQQYIRQRVDLCFRYNNALMLVHFPSLGLSSLVPTDPFSRQGSEICVNAAREVIKMLISYCSNQNGKTASQLAWWCLHQLVFFGRRCSFANLP</sequence>
<proteinExistence type="predicted"/>
<keyword evidence="1" id="KW-0479">Metal-binding</keyword>
<evidence type="ECO:0000313" key="6">
    <source>
        <dbReference type="Proteomes" id="UP000298138"/>
    </source>
</evidence>
<feature type="compositionally biased region" description="Polar residues" evidence="3">
    <location>
        <begin position="137"/>
        <end position="147"/>
    </location>
</feature>
<feature type="region of interest" description="Disordered" evidence="3">
    <location>
        <begin position="134"/>
        <end position="177"/>
    </location>
</feature>
<evidence type="ECO:0000256" key="3">
    <source>
        <dbReference type="SAM" id="MobiDB-lite"/>
    </source>
</evidence>
<dbReference type="SMART" id="SM00906">
    <property type="entry name" value="Fungal_trans"/>
    <property type="match status" value="1"/>
</dbReference>
<dbReference type="Proteomes" id="UP000298138">
    <property type="component" value="Unassembled WGS sequence"/>
</dbReference>
<dbReference type="EMBL" id="ML220135">
    <property type="protein sequence ID" value="TGZ79020.1"/>
    <property type="molecule type" value="Genomic_DNA"/>
</dbReference>
<dbReference type="InterPro" id="IPR036864">
    <property type="entry name" value="Zn2-C6_fun-type_DNA-bd_sf"/>
</dbReference>
<dbReference type="PANTHER" id="PTHR47654:SF5">
    <property type="entry name" value="TRANSCRIPTION FACTOR DOMAIN-CONTAINING PROTEIN"/>
    <property type="match status" value="1"/>
</dbReference>
<dbReference type="OrthoDB" id="5296287at2759"/>
<accession>A0A4S2MPD1</accession>
<dbReference type="InParanoid" id="A0A4S2MPD1"/>
<dbReference type="InterPro" id="IPR001138">
    <property type="entry name" value="Zn2Cys6_DnaBD"/>
</dbReference>
<dbReference type="GO" id="GO:0008270">
    <property type="term" value="F:zinc ion binding"/>
    <property type="evidence" value="ECO:0007669"/>
    <property type="project" value="InterPro"/>
</dbReference>
<dbReference type="Pfam" id="PF00172">
    <property type="entry name" value="Zn_clus"/>
    <property type="match status" value="1"/>
</dbReference>
<dbReference type="GO" id="GO:0006351">
    <property type="term" value="P:DNA-templated transcription"/>
    <property type="evidence" value="ECO:0007669"/>
    <property type="project" value="InterPro"/>
</dbReference>
<dbReference type="GO" id="GO:0000981">
    <property type="term" value="F:DNA-binding transcription factor activity, RNA polymerase II-specific"/>
    <property type="evidence" value="ECO:0007669"/>
    <property type="project" value="InterPro"/>
</dbReference>
<evidence type="ECO:0000256" key="2">
    <source>
        <dbReference type="ARBA" id="ARBA00023242"/>
    </source>
</evidence>
<name>A0A4S2MPD1_9PEZI</name>
<dbReference type="PROSITE" id="PS00463">
    <property type="entry name" value="ZN2_CY6_FUNGAL_1"/>
    <property type="match status" value="1"/>
</dbReference>
<dbReference type="AlphaFoldDB" id="A0A4S2MPD1"/>
<dbReference type="GO" id="GO:0003677">
    <property type="term" value="F:DNA binding"/>
    <property type="evidence" value="ECO:0007669"/>
    <property type="project" value="InterPro"/>
</dbReference>
<dbReference type="PANTHER" id="PTHR47654">
    <property type="entry name" value="ZN(II)2CYS6 TRANSCRIPTION FACTOR (EUROFUNG)-RELATED"/>
    <property type="match status" value="1"/>
</dbReference>
<dbReference type="CDD" id="cd12148">
    <property type="entry name" value="fungal_TF_MHR"/>
    <property type="match status" value="1"/>
</dbReference>
<reference evidence="5 6" key="1">
    <citation type="submission" date="2019-04" db="EMBL/GenBank/DDBJ databases">
        <title>Comparative genomics and transcriptomics to analyze fruiting body development in filamentous ascomycetes.</title>
        <authorList>
            <consortium name="DOE Joint Genome Institute"/>
            <person name="Lutkenhaus R."/>
            <person name="Traeger S."/>
            <person name="Breuer J."/>
            <person name="Kuo A."/>
            <person name="Lipzen A."/>
            <person name="Pangilinan J."/>
            <person name="Dilworth D."/>
            <person name="Sandor L."/>
            <person name="Poggeler S."/>
            <person name="Barry K."/>
            <person name="Grigoriev I.V."/>
            <person name="Nowrousian M."/>
        </authorList>
    </citation>
    <scope>NUCLEOTIDE SEQUENCE [LARGE SCALE GENOMIC DNA]</scope>
    <source>
        <strain evidence="5 6">CBS 389.68</strain>
    </source>
</reference>
<dbReference type="Gene3D" id="4.10.240.10">
    <property type="entry name" value="Zn(2)-C6 fungal-type DNA-binding domain"/>
    <property type="match status" value="1"/>
</dbReference>
<dbReference type="InterPro" id="IPR007219">
    <property type="entry name" value="XnlR_reg_dom"/>
</dbReference>
<feature type="compositionally biased region" description="Basic and acidic residues" evidence="3">
    <location>
        <begin position="150"/>
        <end position="161"/>
    </location>
</feature>
<evidence type="ECO:0000259" key="4">
    <source>
        <dbReference type="PROSITE" id="PS50048"/>
    </source>
</evidence>
<evidence type="ECO:0000313" key="5">
    <source>
        <dbReference type="EMBL" id="TGZ79020.1"/>
    </source>
</evidence>
<dbReference type="SMART" id="SM00066">
    <property type="entry name" value="GAL4"/>
    <property type="match status" value="1"/>
</dbReference>
<protein>
    <recommendedName>
        <fullName evidence="4">Zn(2)-C6 fungal-type domain-containing protein</fullName>
    </recommendedName>
</protein>
<keyword evidence="6" id="KW-1185">Reference proteome</keyword>
<dbReference type="InterPro" id="IPR053230">
    <property type="entry name" value="Trans_reg_galc"/>
</dbReference>
<dbReference type="PROSITE" id="PS50048">
    <property type="entry name" value="ZN2_CY6_FUNGAL_2"/>
    <property type="match status" value="1"/>
</dbReference>
<dbReference type="CDD" id="cd00067">
    <property type="entry name" value="GAL4"/>
    <property type="match status" value="1"/>
</dbReference>
<dbReference type="SUPFAM" id="SSF57701">
    <property type="entry name" value="Zn2/Cys6 DNA-binding domain"/>
    <property type="match status" value="1"/>
</dbReference>
<evidence type="ECO:0000256" key="1">
    <source>
        <dbReference type="ARBA" id="ARBA00022723"/>
    </source>
</evidence>
<feature type="region of interest" description="Disordered" evidence="3">
    <location>
        <begin position="1"/>
        <end position="30"/>
    </location>
</feature>
<keyword evidence="2" id="KW-0539">Nucleus</keyword>
<dbReference type="Pfam" id="PF04082">
    <property type="entry name" value="Fungal_trans"/>
    <property type="match status" value="1"/>
</dbReference>
<feature type="compositionally biased region" description="Basic and acidic residues" evidence="3">
    <location>
        <begin position="1"/>
        <end position="18"/>
    </location>
</feature>
<organism evidence="5 6">
    <name type="scientific">Ascodesmis nigricans</name>
    <dbReference type="NCBI Taxonomy" id="341454"/>
    <lineage>
        <taxon>Eukaryota</taxon>
        <taxon>Fungi</taxon>
        <taxon>Dikarya</taxon>
        <taxon>Ascomycota</taxon>
        <taxon>Pezizomycotina</taxon>
        <taxon>Pezizomycetes</taxon>
        <taxon>Pezizales</taxon>
        <taxon>Ascodesmidaceae</taxon>
        <taxon>Ascodesmis</taxon>
    </lineage>
</organism>
<feature type="compositionally biased region" description="Acidic residues" evidence="3">
    <location>
        <begin position="162"/>
        <end position="175"/>
    </location>
</feature>
<gene>
    <name evidence="5" type="ORF">EX30DRAFT_121345</name>
</gene>